<gene>
    <name evidence="2" type="ORF">GTC17253_07090</name>
</gene>
<dbReference type="InterPro" id="IPR035985">
    <property type="entry name" value="Ubiquitin-activating_enz"/>
</dbReference>
<reference evidence="2" key="1">
    <citation type="submission" date="2024-07" db="EMBL/GenBank/DDBJ databases">
        <title>Complete genome sequence of Prevotella sp. YM-2024 GTC17253.</title>
        <authorList>
            <person name="Hayashi M."/>
            <person name="Muto Y."/>
            <person name="Tanaka K."/>
            <person name="Niwa H."/>
        </authorList>
    </citation>
    <scope>NUCLEOTIDE SEQUENCE</scope>
    <source>
        <strain evidence="2">GTC17253</strain>
    </source>
</reference>
<dbReference type="Pfam" id="PF00899">
    <property type="entry name" value="ThiF"/>
    <property type="match status" value="1"/>
</dbReference>
<dbReference type="SUPFAM" id="SSF69572">
    <property type="entry name" value="Activating enzymes of the ubiquitin-like proteins"/>
    <property type="match status" value="1"/>
</dbReference>
<dbReference type="InterPro" id="IPR000594">
    <property type="entry name" value="ThiF_NAD_FAD-bd"/>
</dbReference>
<dbReference type="InterPro" id="IPR022500">
    <property type="entry name" value="PRTRC_ThiF"/>
</dbReference>
<feature type="domain" description="THIF-type NAD/FAD binding fold" evidence="1">
    <location>
        <begin position="19"/>
        <end position="142"/>
    </location>
</feature>
<protein>
    <submittedName>
        <fullName evidence="2">PRTRC system ThiF family protein</fullName>
    </submittedName>
</protein>
<evidence type="ECO:0000259" key="1">
    <source>
        <dbReference type="Pfam" id="PF00899"/>
    </source>
</evidence>
<dbReference type="AlphaFoldDB" id="A0AB33IMH9"/>
<dbReference type="GO" id="GO:0008641">
    <property type="term" value="F:ubiquitin-like modifier activating enzyme activity"/>
    <property type="evidence" value="ECO:0007669"/>
    <property type="project" value="InterPro"/>
</dbReference>
<dbReference type="NCBIfam" id="TIGR03736">
    <property type="entry name" value="PRTRC_ThiF"/>
    <property type="match status" value="1"/>
</dbReference>
<organism evidence="2">
    <name type="scientific">Prevotella sp. GTC17253</name>
    <dbReference type="NCBI Taxonomy" id="3236793"/>
    <lineage>
        <taxon>Bacteria</taxon>
        <taxon>Pseudomonadati</taxon>
        <taxon>Bacteroidota</taxon>
        <taxon>Bacteroidia</taxon>
        <taxon>Bacteroidales</taxon>
        <taxon>Prevotellaceae</taxon>
        <taxon>Prevotella</taxon>
    </lineage>
</organism>
<dbReference type="Gene3D" id="3.40.50.720">
    <property type="entry name" value="NAD(P)-binding Rossmann-like Domain"/>
    <property type="match status" value="1"/>
</dbReference>
<dbReference type="CDD" id="cd01483">
    <property type="entry name" value="E1_enzyme_family"/>
    <property type="match status" value="1"/>
</dbReference>
<sequence length="262" mass="29282">MKRVHYTIPYLLTPQHPVTVTLIGGGGTGSQVLTCLARLDATLQALGHPGLYVTLYDPDTVSPANMGRQLFGQSEIGLNKAQCLITRINNFFGNDWRAKACRYTSDTKKMTRENLSNIFITCTDNVRSRIDLWEVLKKLTSPNHIDDLTPLYWLDFGNTQTAGQAVLGTIPEEIEQPKSEQYETVGSLKVITQYVDYKEVKDKDSGPSCSLAEALEKQDLFINSTLAHLGCDILWKLFRNGMIDHQGLFLNLDTMKVNPIGL</sequence>
<accession>A0AB33IMH9</accession>
<evidence type="ECO:0000313" key="2">
    <source>
        <dbReference type="EMBL" id="BFO70743.1"/>
    </source>
</evidence>
<dbReference type="EMBL" id="AP035785">
    <property type="protein sequence ID" value="BFO70743.1"/>
    <property type="molecule type" value="Genomic_DNA"/>
</dbReference>
<proteinExistence type="predicted"/>
<name>A0AB33IMH9_9BACT</name>